<protein>
    <submittedName>
        <fullName evidence="1">VWA domain-containing protein</fullName>
    </submittedName>
</protein>
<organism evidence="1">
    <name type="scientific">candidate division WOR-3 bacterium</name>
    <dbReference type="NCBI Taxonomy" id="2052148"/>
    <lineage>
        <taxon>Bacteria</taxon>
        <taxon>Bacteria division WOR-3</taxon>
    </lineage>
</organism>
<proteinExistence type="predicted"/>
<accession>A0A7C5M2G8</accession>
<evidence type="ECO:0000313" key="1">
    <source>
        <dbReference type="EMBL" id="HHF58511.1"/>
    </source>
</evidence>
<dbReference type="EMBL" id="DRTV01000261">
    <property type="protein sequence ID" value="HHF58511.1"/>
    <property type="molecule type" value="Genomic_DNA"/>
</dbReference>
<comment type="caution">
    <text evidence="1">The sequence shown here is derived from an EMBL/GenBank/DDBJ whole genome shotgun (WGS) entry which is preliminary data.</text>
</comment>
<dbReference type="AlphaFoldDB" id="A0A7C5M2G8"/>
<name>A0A7C5M2G8_UNCW3</name>
<dbReference type="InterPro" id="IPR017802">
    <property type="entry name" value="VWFA-rel_acidobac-type"/>
</dbReference>
<dbReference type="Proteomes" id="UP000886014">
    <property type="component" value="Unassembled WGS sequence"/>
</dbReference>
<reference evidence="1" key="1">
    <citation type="journal article" date="2020" name="mSystems">
        <title>Genome- and Community-Level Interaction Insights into Carbon Utilization and Element Cycling Functions of Hydrothermarchaeota in Hydrothermal Sediment.</title>
        <authorList>
            <person name="Zhou Z."/>
            <person name="Liu Y."/>
            <person name="Xu W."/>
            <person name="Pan J."/>
            <person name="Luo Z.H."/>
            <person name="Li M."/>
        </authorList>
    </citation>
    <scope>NUCLEOTIDE SEQUENCE [LARGE SCALE GENOMIC DNA]</scope>
    <source>
        <strain evidence="1">HyVt-94</strain>
    </source>
</reference>
<dbReference type="NCBIfam" id="TIGR03436">
    <property type="entry name" value="acidobact_VWFA"/>
    <property type="match status" value="1"/>
</dbReference>
<sequence length="724" mass="84020">MVTKKIIYLLTFLLVIPSVYVSRGQDKGTPVYDEKHEATVRLVLVDVIATDNKGNFINDLHIEDFLIFEDGEKVAINSMDLINFNMTGILYPERKYIEKKTIPVQMKRKNRFFIVFDSLNTIRRVLNRSKDRILEKLIELVKAGGEIMVFEITEEGNAQILQTLTSDEALITQAINKASGSIWVEKTRDDLNVPKIWFEDEYRNLVNKYRIAELLRENREKVLPIKAQFEYMNRMRFEKSLSGLLSIMNMIKAYPGRKPLLLISGGFPSLSLDKYFPAGIYSTVGHSDLNAAKIDDPFRVLGKNRQRYGEDIFENLIQFANSHNITFYTMDPDIYLRHVFSDMTFDSFFNIAEYSDIKQDELSKLKILSAETGGFTLQGANKYNQFQKLLESDLQSYYELSYYPKRKKADGKYHKIEVKVKRPEIKIRHRQGYYDYTDEQETSLLFASASANPGLFRAISFRAQAVPFITNKDKYRLWINMALPVKDLILGGNPNTYFKILKMNIRVDNENGEHAFNAQLDIPIKLSKSQRTKFKNARFYGYNTCSNELKLKKARYKIIFSLYDEETHRLGTVEQTMSVPASGELRPGEVVCAVFGYLMETRKRGRSFSLSGKDGSLLVDKLKFHPLATNQFYRDRIYLFLQVYSENNRSHLKPHFELTNGDVFQGNLEGRIVKEAWNKKANIRNLIIQLNFLKFNPGEYFLNIKMGDETLSEAPSRRIKIRLI</sequence>
<gene>
    <name evidence="1" type="ORF">ENL41_03705</name>
</gene>